<dbReference type="RefSeq" id="WP_322465415.1">
    <property type="nucleotide sequence ID" value="NZ_JAXOJX010000013.1"/>
</dbReference>
<protein>
    <submittedName>
        <fullName evidence="2">Phage late control D family protein</fullName>
    </submittedName>
</protein>
<evidence type="ECO:0000256" key="1">
    <source>
        <dbReference type="SAM" id="MobiDB-lite"/>
    </source>
</evidence>
<dbReference type="Pfam" id="PF05954">
    <property type="entry name" value="Phage_GPD"/>
    <property type="match status" value="1"/>
</dbReference>
<reference evidence="2 3" key="1">
    <citation type="submission" date="2023-11" db="EMBL/GenBank/DDBJ databases">
        <title>Draft genome of Azohydromonas lata strain H1 (DSM1123), a polyhydroxyalkanoate producer.</title>
        <authorList>
            <person name="Traversa D."/>
            <person name="D'Addabbo P."/>
            <person name="Pazzani C."/>
            <person name="Manzari C."/>
            <person name="Chiara M."/>
            <person name="Scrascia M."/>
        </authorList>
    </citation>
    <scope>NUCLEOTIDE SEQUENCE [LARGE SCALE GENOMIC DNA]</scope>
    <source>
        <strain evidence="2 3">H1</strain>
    </source>
</reference>
<name>A0ABU5ID14_9BURK</name>
<feature type="region of interest" description="Disordered" evidence="1">
    <location>
        <begin position="327"/>
        <end position="346"/>
    </location>
</feature>
<feature type="compositionally biased region" description="Acidic residues" evidence="1">
    <location>
        <begin position="332"/>
        <end position="346"/>
    </location>
</feature>
<dbReference type="Proteomes" id="UP001293718">
    <property type="component" value="Unassembled WGS sequence"/>
</dbReference>
<sequence>MDPVRYPHPAYRITLDDQDLTPKLRPRLRSLTLCLARGGEADQLDLVLDDHDGGLQIPSTGVELALWIGYVGDLVDMGTFTVDEIEHSGAPDELHIRARSANLRAELRSRTERSWHGTTLGSIVKTLAKKHGLAARVDPRLASRAVTHEDQSESDVAFLQRLAKRFDAVATVKKDRLLFLPIQGTQTSTGAPLPTITLTRAAGDQHRYHTSDRDAYTGVVAYWHDPARAKRRGVVVGTRKNAKRLRETFTDEASARAGAQAEWKRIQRGAATLQLTLALGRADLAPQTPVAVTGFKPQIDAGEWLTVKVTHTLGDGGFTTSVELENGAAAEDTGEAAEDVSNEVDE</sequence>
<gene>
    <name evidence="2" type="ORF">SM757_10440</name>
</gene>
<evidence type="ECO:0000313" key="2">
    <source>
        <dbReference type="EMBL" id="MDZ5456986.1"/>
    </source>
</evidence>
<organism evidence="2 3">
    <name type="scientific">Azohydromonas lata</name>
    <dbReference type="NCBI Taxonomy" id="45677"/>
    <lineage>
        <taxon>Bacteria</taxon>
        <taxon>Pseudomonadati</taxon>
        <taxon>Pseudomonadota</taxon>
        <taxon>Betaproteobacteria</taxon>
        <taxon>Burkholderiales</taxon>
        <taxon>Sphaerotilaceae</taxon>
        <taxon>Azohydromonas</taxon>
    </lineage>
</organism>
<dbReference type="EMBL" id="JAXOJX010000013">
    <property type="protein sequence ID" value="MDZ5456986.1"/>
    <property type="molecule type" value="Genomic_DNA"/>
</dbReference>
<dbReference type="SUPFAM" id="SSF69279">
    <property type="entry name" value="Phage tail proteins"/>
    <property type="match status" value="1"/>
</dbReference>
<evidence type="ECO:0000313" key="3">
    <source>
        <dbReference type="Proteomes" id="UP001293718"/>
    </source>
</evidence>
<proteinExistence type="predicted"/>
<comment type="caution">
    <text evidence="2">The sequence shown here is derived from an EMBL/GenBank/DDBJ whole genome shotgun (WGS) entry which is preliminary data.</text>
</comment>
<accession>A0ABU5ID14</accession>
<keyword evidence="3" id="KW-1185">Reference proteome</keyword>